<evidence type="ECO:0000313" key="3">
    <source>
        <dbReference type="EMBL" id="TXC85054.1"/>
    </source>
</evidence>
<feature type="transmembrane region" description="Helical" evidence="1">
    <location>
        <begin position="63"/>
        <end position="84"/>
    </location>
</feature>
<organism evidence="3 4">
    <name type="scientific">Luteibaculum oceani</name>
    <dbReference type="NCBI Taxonomy" id="1294296"/>
    <lineage>
        <taxon>Bacteria</taxon>
        <taxon>Pseudomonadati</taxon>
        <taxon>Bacteroidota</taxon>
        <taxon>Flavobacteriia</taxon>
        <taxon>Flavobacteriales</taxon>
        <taxon>Luteibaculaceae</taxon>
        <taxon>Luteibaculum</taxon>
    </lineage>
</organism>
<accession>A0A5C6VKB5</accession>
<reference evidence="3 4" key="1">
    <citation type="submission" date="2019-08" db="EMBL/GenBank/DDBJ databases">
        <title>Genome of Luteibaculum oceani JCM 18817.</title>
        <authorList>
            <person name="Bowman J.P."/>
        </authorList>
    </citation>
    <scope>NUCLEOTIDE SEQUENCE [LARGE SCALE GENOMIC DNA]</scope>
    <source>
        <strain evidence="3 4">JCM 18817</strain>
    </source>
</reference>
<feature type="transmembrane region" description="Helical" evidence="1">
    <location>
        <begin position="35"/>
        <end position="57"/>
    </location>
</feature>
<gene>
    <name evidence="3" type="ORF">FRX97_00075</name>
</gene>
<dbReference type="NCBIfam" id="NF037970">
    <property type="entry name" value="vanZ_1"/>
    <property type="match status" value="1"/>
</dbReference>
<dbReference type="Pfam" id="PF04892">
    <property type="entry name" value="VanZ"/>
    <property type="match status" value="1"/>
</dbReference>
<comment type="caution">
    <text evidence="3">The sequence shown here is derived from an EMBL/GenBank/DDBJ whole genome shotgun (WGS) entry which is preliminary data.</text>
</comment>
<evidence type="ECO:0000256" key="1">
    <source>
        <dbReference type="SAM" id="Phobius"/>
    </source>
</evidence>
<keyword evidence="1" id="KW-1133">Transmembrane helix</keyword>
<dbReference type="InterPro" id="IPR006976">
    <property type="entry name" value="VanZ-like"/>
</dbReference>
<proteinExistence type="predicted"/>
<dbReference type="Proteomes" id="UP000321168">
    <property type="component" value="Unassembled WGS sequence"/>
</dbReference>
<evidence type="ECO:0000259" key="2">
    <source>
        <dbReference type="Pfam" id="PF04892"/>
    </source>
</evidence>
<dbReference type="PANTHER" id="PTHR28008">
    <property type="entry name" value="DOMAIN PROTEIN, PUTATIVE (AFU_ORTHOLOGUE AFUA_3G10980)-RELATED"/>
    <property type="match status" value="1"/>
</dbReference>
<keyword evidence="1" id="KW-0472">Membrane</keyword>
<protein>
    <recommendedName>
        <fullName evidence="2">VanZ-like domain-containing protein</fullName>
    </recommendedName>
</protein>
<sequence length="91" mass="10668">MDKVIHFTLYFIFTLVTIIGVKKEYIHGGFRYHPIVFSLVLVITFSCLTEILQNWVVDRNFEWMDILANMSGILAGLTGFRVLYGKRLFYL</sequence>
<dbReference type="EMBL" id="VORB01000001">
    <property type="protein sequence ID" value="TXC85054.1"/>
    <property type="molecule type" value="Genomic_DNA"/>
</dbReference>
<feature type="transmembrane region" description="Helical" evidence="1">
    <location>
        <begin position="6"/>
        <end position="23"/>
    </location>
</feature>
<keyword evidence="1" id="KW-0812">Transmembrane</keyword>
<name>A0A5C6VKB5_9FLAO</name>
<keyword evidence="4" id="KW-1185">Reference proteome</keyword>
<dbReference type="PANTHER" id="PTHR28008:SF1">
    <property type="entry name" value="DOMAIN PROTEIN, PUTATIVE (AFU_ORTHOLOGUE AFUA_3G10980)-RELATED"/>
    <property type="match status" value="1"/>
</dbReference>
<feature type="domain" description="VanZ-like" evidence="2">
    <location>
        <begin position="3"/>
        <end position="83"/>
    </location>
</feature>
<evidence type="ECO:0000313" key="4">
    <source>
        <dbReference type="Proteomes" id="UP000321168"/>
    </source>
</evidence>
<dbReference type="AlphaFoldDB" id="A0A5C6VKB5"/>